<gene>
    <name evidence="2" type="ORF">ACFSR6_17065</name>
</gene>
<dbReference type="RefSeq" id="WP_379081024.1">
    <property type="nucleotide sequence ID" value="NZ_JBHULL010000015.1"/>
</dbReference>
<keyword evidence="3" id="KW-1185">Reference proteome</keyword>
<dbReference type="EMBL" id="JBHULL010000015">
    <property type="protein sequence ID" value="MFD2584218.1"/>
    <property type="molecule type" value="Genomic_DNA"/>
</dbReference>
<sequence>MKKLYQLNSTLTLLMVVLFMGCTKKEVATDTKLSYSFSASNLNASLSSNASASGAVVAAGTNGSINWTTASVNVAKIEFSATKSGSGAINLETKNLYLVNALKPDSLSGTVSLASGVYENNQFNLTLASSLTNPPLLLTGTYIEASGTKIPVRFEMNQAQVVKLEAKRVEVTAGTYVAKVTVQLNALVTGLTASDFGQTTRTGTNNMIVISSTINKALYEKLVARFTSTLSVDFSKK</sequence>
<reference evidence="3" key="1">
    <citation type="journal article" date="2019" name="Int. J. Syst. Evol. Microbiol.">
        <title>The Global Catalogue of Microorganisms (GCM) 10K type strain sequencing project: providing services to taxonomists for standard genome sequencing and annotation.</title>
        <authorList>
            <consortium name="The Broad Institute Genomics Platform"/>
            <consortium name="The Broad Institute Genome Sequencing Center for Infectious Disease"/>
            <person name="Wu L."/>
            <person name="Ma J."/>
        </authorList>
    </citation>
    <scope>NUCLEOTIDE SEQUENCE [LARGE SCALE GENOMIC DNA]</scope>
    <source>
        <strain evidence="3">KCTC 42866</strain>
    </source>
</reference>
<organism evidence="2 3">
    <name type="scientific">Pedobacter vanadiisoli</name>
    <dbReference type="NCBI Taxonomy" id="1761975"/>
    <lineage>
        <taxon>Bacteria</taxon>
        <taxon>Pseudomonadati</taxon>
        <taxon>Bacteroidota</taxon>
        <taxon>Sphingobacteriia</taxon>
        <taxon>Sphingobacteriales</taxon>
        <taxon>Sphingobacteriaceae</taxon>
        <taxon>Pedobacter</taxon>
    </lineage>
</organism>
<comment type="caution">
    <text evidence="2">The sequence shown here is derived from an EMBL/GenBank/DDBJ whole genome shotgun (WGS) entry which is preliminary data.</text>
</comment>
<accession>A0ABW5MNK3</accession>
<feature type="chain" id="PRO_5045261926" evidence="1">
    <location>
        <begin position="29"/>
        <end position="237"/>
    </location>
</feature>
<evidence type="ECO:0000256" key="1">
    <source>
        <dbReference type="SAM" id="SignalP"/>
    </source>
</evidence>
<feature type="signal peptide" evidence="1">
    <location>
        <begin position="1"/>
        <end position="28"/>
    </location>
</feature>
<keyword evidence="1" id="KW-0732">Signal</keyword>
<dbReference type="Proteomes" id="UP001597461">
    <property type="component" value="Unassembled WGS sequence"/>
</dbReference>
<name>A0ABW5MNK3_9SPHI</name>
<proteinExistence type="predicted"/>
<evidence type="ECO:0000313" key="2">
    <source>
        <dbReference type="EMBL" id="MFD2584218.1"/>
    </source>
</evidence>
<evidence type="ECO:0000313" key="3">
    <source>
        <dbReference type="Proteomes" id="UP001597461"/>
    </source>
</evidence>
<dbReference type="PROSITE" id="PS51257">
    <property type="entry name" value="PROKAR_LIPOPROTEIN"/>
    <property type="match status" value="1"/>
</dbReference>
<protein>
    <submittedName>
        <fullName evidence="2">Uncharacterized protein</fullName>
    </submittedName>
</protein>